<evidence type="ECO:0000256" key="3">
    <source>
        <dbReference type="RuleBase" id="RU004168"/>
    </source>
</evidence>
<dbReference type="OrthoDB" id="7961613at2759"/>
<dbReference type="PANTHER" id="PTHR47268:SF4">
    <property type="entry name" value="ACYLPHOSPHATASE"/>
    <property type="match status" value="1"/>
</dbReference>
<gene>
    <name evidence="6" type="ORF">EI97DRAFT_469236</name>
</gene>
<feature type="domain" description="Acylphosphatase-like" evidence="5">
    <location>
        <begin position="15"/>
        <end position="102"/>
    </location>
</feature>
<sequence>MQRFFSTTARMSSKRISFKVDGYVQGVNFRSFTQKQANKLGLTGFVRNASDGTVQGEAQGSDETLEDFLQHLHSGPRAATVTGVEHSDMPTKAGESNFSVVR</sequence>
<evidence type="ECO:0000259" key="5">
    <source>
        <dbReference type="PROSITE" id="PS51160"/>
    </source>
</evidence>
<dbReference type="RefSeq" id="XP_033651546.1">
    <property type="nucleotide sequence ID" value="XM_033801704.1"/>
</dbReference>
<dbReference type="PRINTS" id="PR00112">
    <property type="entry name" value="ACYLPHPHTASE"/>
</dbReference>
<dbReference type="InterPro" id="IPR001792">
    <property type="entry name" value="Acylphosphatase-like_dom"/>
</dbReference>
<name>A0A6A6JCL3_WESOR</name>
<accession>A0A6A6JCL3</accession>
<dbReference type="Proteomes" id="UP000800097">
    <property type="component" value="Unassembled WGS sequence"/>
</dbReference>
<reference evidence="6" key="1">
    <citation type="journal article" date="2020" name="Stud. Mycol.">
        <title>101 Dothideomycetes genomes: a test case for predicting lifestyles and emergence of pathogens.</title>
        <authorList>
            <person name="Haridas S."/>
            <person name="Albert R."/>
            <person name="Binder M."/>
            <person name="Bloem J."/>
            <person name="Labutti K."/>
            <person name="Salamov A."/>
            <person name="Andreopoulos B."/>
            <person name="Baker S."/>
            <person name="Barry K."/>
            <person name="Bills G."/>
            <person name="Bluhm B."/>
            <person name="Cannon C."/>
            <person name="Castanera R."/>
            <person name="Culley D."/>
            <person name="Daum C."/>
            <person name="Ezra D."/>
            <person name="Gonzalez J."/>
            <person name="Henrissat B."/>
            <person name="Kuo A."/>
            <person name="Liang C."/>
            <person name="Lipzen A."/>
            <person name="Lutzoni F."/>
            <person name="Magnuson J."/>
            <person name="Mondo S."/>
            <person name="Nolan M."/>
            <person name="Ohm R."/>
            <person name="Pangilinan J."/>
            <person name="Park H.-J."/>
            <person name="Ramirez L."/>
            <person name="Alfaro M."/>
            <person name="Sun H."/>
            <person name="Tritt A."/>
            <person name="Yoshinaga Y."/>
            <person name="Zwiers L.-H."/>
            <person name="Turgeon B."/>
            <person name="Goodwin S."/>
            <person name="Spatafora J."/>
            <person name="Crous P."/>
            <person name="Grigoriev I."/>
        </authorList>
    </citation>
    <scope>NUCLEOTIDE SEQUENCE</scope>
    <source>
        <strain evidence="6">CBS 379.55</strain>
    </source>
</reference>
<dbReference type="EC" id="3.6.1.7" evidence="1 2"/>
<dbReference type="Pfam" id="PF00708">
    <property type="entry name" value="Acylphosphatase"/>
    <property type="match status" value="1"/>
</dbReference>
<evidence type="ECO:0000256" key="4">
    <source>
        <dbReference type="SAM" id="MobiDB-lite"/>
    </source>
</evidence>
<dbReference type="InterPro" id="IPR017968">
    <property type="entry name" value="Acylphosphatase_CS"/>
</dbReference>
<dbReference type="PROSITE" id="PS00151">
    <property type="entry name" value="ACYLPHOSPHATASE_2"/>
    <property type="match status" value="1"/>
</dbReference>
<keyword evidence="1 2" id="KW-0378">Hydrolase</keyword>
<dbReference type="InterPro" id="IPR020456">
    <property type="entry name" value="Acylphosphatase"/>
</dbReference>
<dbReference type="EMBL" id="ML986506">
    <property type="protein sequence ID" value="KAF2274007.1"/>
    <property type="molecule type" value="Genomic_DNA"/>
</dbReference>
<dbReference type="GeneID" id="54554879"/>
<dbReference type="AlphaFoldDB" id="A0A6A6JCL3"/>
<comment type="catalytic activity">
    <reaction evidence="1 2">
        <text>an acyl phosphate + H2O = a carboxylate + phosphate + H(+)</text>
        <dbReference type="Rhea" id="RHEA:14965"/>
        <dbReference type="ChEBI" id="CHEBI:15377"/>
        <dbReference type="ChEBI" id="CHEBI:15378"/>
        <dbReference type="ChEBI" id="CHEBI:29067"/>
        <dbReference type="ChEBI" id="CHEBI:43474"/>
        <dbReference type="ChEBI" id="CHEBI:59918"/>
        <dbReference type="EC" id="3.6.1.7"/>
    </reaction>
</comment>
<dbReference type="PROSITE" id="PS00150">
    <property type="entry name" value="ACYLPHOSPHATASE_1"/>
    <property type="match status" value="1"/>
</dbReference>
<proteinExistence type="inferred from homology"/>
<dbReference type="SUPFAM" id="SSF54975">
    <property type="entry name" value="Acylphosphatase/BLUF domain-like"/>
    <property type="match status" value="1"/>
</dbReference>
<dbReference type="InterPro" id="IPR036046">
    <property type="entry name" value="Acylphosphatase-like_dom_sf"/>
</dbReference>
<feature type="region of interest" description="Disordered" evidence="4">
    <location>
        <begin position="82"/>
        <end position="102"/>
    </location>
</feature>
<evidence type="ECO:0000313" key="6">
    <source>
        <dbReference type="EMBL" id="KAF2274007.1"/>
    </source>
</evidence>
<evidence type="ECO:0000313" key="7">
    <source>
        <dbReference type="Proteomes" id="UP000800097"/>
    </source>
</evidence>
<keyword evidence="7" id="KW-1185">Reference proteome</keyword>
<dbReference type="Gene3D" id="3.30.70.100">
    <property type="match status" value="1"/>
</dbReference>
<evidence type="ECO:0000256" key="2">
    <source>
        <dbReference type="RuleBase" id="RU000553"/>
    </source>
</evidence>
<evidence type="ECO:0000256" key="1">
    <source>
        <dbReference type="PROSITE-ProRule" id="PRU00520"/>
    </source>
</evidence>
<dbReference type="PROSITE" id="PS51160">
    <property type="entry name" value="ACYLPHOSPHATASE_3"/>
    <property type="match status" value="1"/>
</dbReference>
<protein>
    <recommendedName>
        <fullName evidence="1 2">Acylphosphatase</fullName>
        <ecNumber evidence="1 2">3.6.1.7</ecNumber>
    </recommendedName>
</protein>
<organism evidence="6 7">
    <name type="scientific">Westerdykella ornata</name>
    <dbReference type="NCBI Taxonomy" id="318751"/>
    <lineage>
        <taxon>Eukaryota</taxon>
        <taxon>Fungi</taxon>
        <taxon>Dikarya</taxon>
        <taxon>Ascomycota</taxon>
        <taxon>Pezizomycotina</taxon>
        <taxon>Dothideomycetes</taxon>
        <taxon>Pleosporomycetidae</taxon>
        <taxon>Pleosporales</taxon>
        <taxon>Sporormiaceae</taxon>
        <taxon>Westerdykella</taxon>
    </lineage>
</organism>
<dbReference type="PANTHER" id="PTHR47268">
    <property type="entry name" value="ACYLPHOSPHATASE"/>
    <property type="match status" value="1"/>
</dbReference>
<comment type="similarity">
    <text evidence="3">Belongs to the acylphosphatase family.</text>
</comment>
<feature type="active site" evidence="1">
    <location>
        <position position="48"/>
    </location>
</feature>
<feature type="active site" evidence="1">
    <location>
        <position position="30"/>
    </location>
</feature>
<dbReference type="GO" id="GO:0003998">
    <property type="term" value="F:acylphosphatase activity"/>
    <property type="evidence" value="ECO:0007669"/>
    <property type="project" value="UniProtKB-EC"/>
</dbReference>